<dbReference type="AlphaFoldDB" id="A0A5A7QKC0"/>
<feature type="compositionally biased region" description="Basic and acidic residues" evidence="1">
    <location>
        <begin position="9"/>
        <end position="23"/>
    </location>
</feature>
<evidence type="ECO:0000313" key="2">
    <source>
        <dbReference type="EMBL" id="GER45793.1"/>
    </source>
</evidence>
<dbReference type="Proteomes" id="UP000325081">
    <property type="component" value="Unassembled WGS sequence"/>
</dbReference>
<keyword evidence="3" id="KW-1185">Reference proteome</keyword>
<feature type="region of interest" description="Disordered" evidence="1">
    <location>
        <begin position="1"/>
        <end position="91"/>
    </location>
</feature>
<proteinExistence type="predicted"/>
<protein>
    <submittedName>
        <fullName evidence="2">RING/U-box superfamily protein with ARM repeat domain</fullName>
    </submittedName>
</protein>
<accession>A0A5A7QKC0</accession>
<gene>
    <name evidence="2" type="ORF">STAS_22776</name>
</gene>
<feature type="region of interest" description="Disordered" evidence="1">
    <location>
        <begin position="118"/>
        <end position="139"/>
    </location>
</feature>
<name>A0A5A7QKC0_STRAF</name>
<evidence type="ECO:0000313" key="3">
    <source>
        <dbReference type="Proteomes" id="UP000325081"/>
    </source>
</evidence>
<organism evidence="2 3">
    <name type="scientific">Striga asiatica</name>
    <name type="common">Asiatic witchweed</name>
    <name type="synonym">Buchnera asiatica</name>
    <dbReference type="NCBI Taxonomy" id="4170"/>
    <lineage>
        <taxon>Eukaryota</taxon>
        <taxon>Viridiplantae</taxon>
        <taxon>Streptophyta</taxon>
        <taxon>Embryophyta</taxon>
        <taxon>Tracheophyta</taxon>
        <taxon>Spermatophyta</taxon>
        <taxon>Magnoliopsida</taxon>
        <taxon>eudicotyledons</taxon>
        <taxon>Gunneridae</taxon>
        <taxon>Pentapetalae</taxon>
        <taxon>asterids</taxon>
        <taxon>lamiids</taxon>
        <taxon>Lamiales</taxon>
        <taxon>Orobanchaceae</taxon>
        <taxon>Buchnereae</taxon>
        <taxon>Striga</taxon>
    </lineage>
</organism>
<sequence length="139" mass="15526">MDLVNNAADPRDPPSDNTSHPDKQSPLIATTSQVEDNNQIVLVSSDSATQQHHQANSPKPSEDENFKHPVSTERMHLEKDGHTQEKDKSMDLDVTLPLQLETNTGHIDSMVIQIPPTRTWKRSGDKDGRLQRQNNSIGD</sequence>
<evidence type="ECO:0000256" key="1">
    <source>
        <dbReference type="SAM" id="MobiDB-lite"/>
    </source>
</evidence>
<feature type="compositionally biased region" description="Basic and acidic residues" evidence="1">
    <location>
        <begin position="60"/>
        <end position="91"/>
    </location>
</feature>
<comment type="caution">
    <text evidence="2">The sequence shown here is derived from an EMBL/GenBank/DDBJ whole genome shotgun (WGS) entry which is preliminary data.</text>
</comment>
<reference evidence="3" key="1">
    <citation type="journal article" date="2019" name="Curr. Biol.">
        <title>Genome Sequence of Striga asiatica Provides Insight into the Evolution of Plant Parasitism.</title>
        <authorList>
            <person name="Yoshida S."/>
            <person name="Kim S."/>
            <person name="Wafula E.K."/>
            <person name="Tanskanen J."/>
            <person name="Kim Y.M."/>
            <person name="Honaas L."/>
            <person name="Yang Z."/>
            <person name="Spallek T."/>
            <person name="Conn C.E."/>
            <person name="Ichihashi Y."/>
            <person name="Cheong K."/>
            <person name="Cui S."/>
            <person name="Der J.P."/>
            <person name="Gundlach H."/>
            <person name="Jiao Y."/>
            <person name="Hori C."/>
            <person name="Ishida J.K."/>
            <person name="Kasahara H."/>
            <person name="Kiba T."/>
            <person name="Kim M.S."/>
            <person name="Koo N."/>
            <person name="Laohavisit A."/>
            <person name="Lee Y.H."/>
            <person name="Lumba S."/>
            <person name="McCourt P."/>
            <person name="Mortimer J.C."/>
            <person name="Mutuku J.M."/>
            <person name="Nomura T."/>
            <person name="Sasaki-Sekimoto Y."/>
            <person name="Seto Y."/>
            <person name="Wang Y."/>
            <person name="Wakatake T."/>
            <person name="Sakakibara H."/>
            <person name="Demura T."/>
            <person name="Yamaguchi S."/>
            <person name="Yoneyama K."/>
            <person name="Manabe R.I."/>
            <person name="Nelson D.C."/>
            <person name="Schulman A.H."/>
            <person name="Timko M.P."/>
            <person name="dePamphilis C.W."/>
            <person name="Choi D."/>
            <person name="Shirasu K."/>
        </authorList>
    </citation>
    <scope>NUCLEOTIDE SEQUENCE [LARGE SCALE GENOMIC DNA]</scope>
    <source>
        <strain evidence="3">cv. UVA1</strain>
    </source>
</reference>
<feature type="compositionally biased region" description="Polar residues" evidence="1">
    <location>
        <begin position="27"/>
        <end position="59"/>
    </location>
</feature>
<dbReference type="EMBL" id="BKCP01007294">
    <property type="protein sequence ID" value="GER45793.1"/>
    <property type="molecule type" value="Genomic_DNA"/>
</dbReference>